<dbReference type="EMBL" id="BAABIW010000009">
    <property type="protein sequence ID" value="GAA5022894.1"/>
    <property type="molecule type" value="Genomic_DNA"/>
</dbReference>
<feature type="transmembrane region" description="Helical" evidence="1">
    <location>
        <begin position="142"/>
        <end position="164"/>
    </location>
</feature>
<reference evidence="3" key="1">
    <citation type="journal article" date="2019" name="Int. J. Syst. Evol. Microbiol.">
        <title>The Global Catalogue of Microorganisms (GCM) 10K type strain sequencing project: providing services to taxonomists for standard genome sequencing and annotation.</title>
        <authorList>
            <consortium name="The Broad Institute Genomics Platform"/>
            <consortium name="The Broad Institute Genome Sequencing Center for Infectious Disease"/>
            <person name="Wu L."/>
            <person name="Ma J."/>
        </authorList>
    </citation>
    <scope>NUCLEOTIDE SEQUENCE [LARGE SCALE GENOMIC DNA]</scope>
    <source>
        <strain evidence="3">JCM 17687</strain>
    </source>
</reference>
<accession>A0ABP9J7U8</accession>
<dbReference type="Proteomes" id="UP001500427">
    <property type="component" value="Unassembled WGS sequence"/>
</dbReference>
<evidence type="ECO:0000256" key="1">
    <source>
        <dbReference type="SAM" id="Phobius"/>
    </source>
</evidence>
<organism evidence="2 3">
    <name type="scientific">Terrabacter aeriphilus</name>
    <dbReference type="NCBI Taxonomy" id="515662"/>
    <lineage>
        <taxon>Bacteria</taxon>
        <taxon>Bacillati</taxon>
        <taxon>Actinomycetota</taxon>
        <taxon>Actinomycetes</taxon>
        <taxon>Micrococcales</taxon>
        <taxon>Intrasporangiaceae</taxon>
        <taxon>Terrabacter</taxon>
    </lineage>
</organism>
<evidence type="ECO:0000313" key="3">
    <source>
        <dbReference type="Proteomes" id="UP001500427"/>
    </source>
</evidence>
<keyword evidence="3" id="KW-1185">Reference proteome</keyword>
<feature type="transmembrane region" description="Helical" evidence="1">
    <location>
        <begin position="171"/>
        <end position="192"/>
    </location>
</feature>
<comment type="caution">
    <text evidence="2">The sequence shown here is derived from an EMBL/GenBank/DDBJ whole genome shotgun (WGS) entry which is preliminary data.</text>
</comment>
<evidence type="ECO:0000313" key="2">
    <source>
        <dbReference type="EMBL" id="GAA5022894.1"/>
    </source>
</evidence>
<keyword evidence="1" id="KW-0472">Membrane</keyword>
<keyword evidence="1" id="KW-0812">Transmembrane</keyword>
<protein>
    <recommendedName>
        <fullName evidence="4">Yip1 domain-containing protein</fullName>
    </recommendedName>
</protein>
<feature type="transmembrane region" description="Helical" evidence="1">
    <location>
        <begin position="12"/>
        <end position="33"/>
    </location>
</feature>
<name>A0ABP9J7U8_9MICO</name>
<keyword evidence="1" id="KW-1133">Transmembrane helix</keyword>
<evidence type="ECO:0008006" key="4">
    <source>
        <dbReference type="Google" id="ProtNLM"/>
    </source>
</evidence>
<gene>
    <name evidence="2" type="ORF">GCM10023258_13610</name>
</gene>
<feature type="transmembrane region" description="Helical" evidence="1">
    <location>
        <begin position="97"/>
        <end position="117"/>
    </location>
</feature>
<proteinExistence type="predicted"/>
<dbReference type="RefSeq" id="WP_345506699.1">
    <property type="nucleotide sequence ID" value="NZ_BAABIW010000009.1"/>
</dbReference>
<sequence length="197" mass="20416">MARGQGQRPRAGGDLPVAAAFVGGFVLYVWLLTRLTEPVVTVLSFVSGDHPKVYAALLAGLTGLPGLLLTLPRALAPQVPFVRASVRSRRQLALHRRSYAVPDLLGVAALLLAQVPLPAPWGPVGKAATIANVTRSPAIVELSALFATWSLVVLAVGVAAAAIVRVYGHAAAYRVIGIILAGGAPVVAWFAVVRAIA</sequence>
<feature type="transmembrane region" description="Helical" evidence="1">
    <location>
        <begin position="53"/>
        <end position="76"/>
    </location>
</feature>